<dbReference type="EMBL" id="KN881082">
    <property type="protein sequence ID" value="KIY61050.1"/>
    <property type="molecule type" value="Genomic_DNA"/>
</dbReference>
<evidence type="ECO:0000313" key="2">
    <source>
        <dbReference type="Proteomes" id="UP000054007"/>
    </source>
</evidence>
<gene>
    <name evidence="1" type="ORF">CYLTODRAFT_460179</name>
</gene>
<accession>A0A0D7ASQ6</accession>
<name>A0A0D7ASQ6_9AGAR</name>
<proteinExistence type="predicted"/>
<evidence type="ECO:0000313" key="1">
    <source>
        <dbReference type="EMBL" id="KIY61050.1"/>
    </source>
</evidence>
<dbReference type="AlphaFoldDB" id="A0A0D7ASQ6"/>
<reference evidence="1 2" key="1">
    <citation type="journal article" date="2015" name="Fungal Genet. Biol.">
        <title>Evolution of novel wood decay mechanisms in Agaricales revealed by the genome sequences of Fistulina hepatica and Cylindrobasidium torrendii.</title>
        <authorList>
            <person name="Floudas D."/>
            <person name="Held B.W."/>
            <person name="Riley R."/>
            <person name="Nagy L.G."/>
            <person name="Koehler G."/>
            <person name="Ransdell A.S."/>
            <person name="Younus H."/>
            <person name="Chow J."/>
            <person name="Chiniquy J."/>
            <person name="Lipzen A."/>
            <person name="Tritt A."/>
            <person name="Sun H."/>
            <person name="Haridas S."/>
            <person name="LaButti K."/>
            <person name="Ohm R.A."/>
            <person name="Kues U."/>
            <person name="Blanchette R.A."/>
            <person name="Grigoriev I.V."/>
            <person name="Minto R.E."/>
            <person name="Hibbett D.S."/>
        </authorList>
    </citation>
    <scope>NUCLEOTIDE SEQUENCE [LARGE SCALE GENOMIC DNA]</scope>
    <source>
        <strain evidence="1 2">FP15055 ss-10</strain>
    </source>
</reference>
<keyword evidence="2" id="KW-1185">Reference proteome</keyword>
<organism evidence="1 2">
    <name type="scientific">Cylindrobasidium torrendii FP15055 ss-10</name>
    <dbReference type="NCBI Taxonomy" id="1314674"/>
    <lineage>
        <taxon>Eukaryota</taxon>
        <taxon>Fungi</taxon>
        <taxon>Dikarya</taxon>
        <taxon>Basidiomycota</taxon>
        <taxon>Agaricomycotina</taxon>
        <taxon>Agaricomycetes</taxon>
        <taxon>Agaricomycetidae</taxon>
        <taxon>Agaricales</taxon>
        <taxon>Marasmiineae</taxon>
        <taxon>Physalacriaceae</taxon>
        <taxon>Cylindrobasidium</taxon>
    </lineage>
</organism>
<sequence>MSAIYTENCISLSSFCPNTMSEQLVKSNDLLDFRTHEGAAGMDIGEMLEKMDQPINLPHLASERVARAFALAVLAFWRVRPTPSHFMISTSIMPIVLYLRSERRRFDEMAELQQTCEYAPPILPEFQRDVFLKHPVTGAVTIHQHPYGDMPRFRLLTAHPSLVPWLQDNVAIFHI</sequence>
<dbReference type="Proteomes" id="UP000054007">
    <property type="component" value="Unassembled WGS sequence"/>
</dbReference>
<protein>
    <submittedName>
        <fullName evidence="1">Uncharacterized protein</fullName>
    </submittedName>
</protein>
<dbReference type="OrthoDB" id="2962802at2759"/>